<protein>
    <submittedName>
        <fullName evidence="1">Cytochrome C</fullName>
    </submittedName>
</protein>
<dbReference type="EMBL" id="VPFL01000010">
    <property type="protein sequence ID" value="TXF11853.1"/>
    <property type="molecule type" value="Genomic_DNA"/>
</dbReference>
<evidence type="ECO:0000313" key="1">
    <source>
        <dbReference type="EMBL" id="TXF11853.1"/>
    </source>
</evidence>
<proteinExistence type="predicted"/>
<accession>A0A5C7EUW4</accession>
<dbReference type="InterPro" id="IPR018588">
    <property type="entry name" value="Dihaem_cytochrome-c"/>
</dbReference>
<organism evidence="1 2">
    <name type="scientific">Pelomicrobium methylotrophicum</name>
    <dbReference type="NCBI Taxonomy" id="2602750"/>
    <lineage>
        <taxon>Bacteria</taxon>
        <taxon>Pseudomonadati</taxon>
        <taxon>Pseudomonadota</taxon>
        <taxon>Hydrogenophilia</taxon>
        <taxon>Hydrogenophilia incertae sedis</taxon>
        <taxon>Pelomicrobium</taxon>
    </lineage>
</organism>
<evidence type="ECO:0000313" key="2">
    <source>
        <dbReference type="Proteomes" id="UP000321201"/>
    </source>
</evidence>
<sequence>MHGRGKSRRPRLSDGSEMMKRPALIPITLLLILSPLARADRFAPPPEFYRAECGSCHVAYPAELLTAEDWRRVLATLDRHYGSDASVEGATRARIEEYLYARAGNRFKPGTAQTDPPRLTRTPWFERKHREVATRDWNSPRVKTPANCGACHRRAETGSFREGEIVMPDGRRYEED</sequence>
<dbReference type="Pfam" id="PF09626">
    <property type="entry name" value="DHC"/>
    <property type="match status" value="1"/>
</dbReference>
<dbReference type="Proteomes" id="UP000321201">
    <property type="component" value="Unassembled WGS sequence"/>
</dbReference>
<dbReference type="InParanoid" id="A0A5C7EUW4"/>
<name>A0A5C7EUW4_9PROT</name>
<keyword evidence="2" id="KW-1185">Reference proteome</keyword>
<dbReference type="OrthoDB" id="5296814at2"/>
<gene>
    <name evidence="1" type="ORF">FR698_08735</name>
</gene>
<dbReference type="InterPro" id="IPR036280">
    <property type="entry name" value="Multihaem_cyt_sf"/>
</dbReference>
<dbReference type="AlphaFoldDB" id="A0A5C7EUW4"/>
<comment type="caution">
    <text evidence="1">The sequence shown here is derived from an EMBL/GenBank/DDBJ whole genome shotgun (WGS) entry which is preliminary data.</text>
</comment>
<reference evidence="1 2" key="1">
    <citation type="submission" date="2019-08" db="EMBL/GenBank/DDBJ databases">
        <title>Pelomicrobium methylotrophicum gen. nov., sp. nov. a moderately thermophilic, facultatively anaerobic, lithoautotrophic and methylotrophic bacterium isolated from a terrestrial mud volcano.</title>
        <authorList>
            <person name="Slobodkina G.B."/>
            <person name="Merkel A.Y."/>
            <person name="Slobodkin A.I."/>
        </authorList>
    </citation>
    <scope>NUCLEOTIDE SEQUENCE [LARGE SCALE GENOMIC DNA]</scope>
    <source>
        <strain evidence="1 2">SM250</strain>
    </source>
</reference>
<dbReference type="SUPFAM" id="SSF48695">
    <property type="entry name" value="Multiheme cytochromes"/>
    <property type="match status" value="1"/>
</dbReference>